<feature type="transmembrane region" description="Helical" evidence="1">
    <location>
        <begin position="16"/>
        <end position="35"/>
    </location>
</feature>
<dbReference type="EMBL" id="FOOY01000016">
    <property type="protein sequence ID" value="SFG64907.1"/>
    <property type="molecule type" value="Genomic_DNA"/>
</dbReference>
<evidence type="ECO:0008006" key="4">
    <source>
        <dbReference type="Google" id="ProtNLM"/>
    </source>
</evidence>
<protein>
    <recommendedName>
        <fullName evidence="4">ABC-2 type transport system permease protein</fullName>
    </recommendedName>
</protein>
<dbReference type="RefSeq" id="WP_093673142.1">
    <property type="nucleotide sequence ID" value="NZ_FOOY01000016.1"/>
</dbReference>
<keyword evidence="1" id="KW-0812">Transmembrane</keyword>
<evidence type="ECO:0000313" key="2">
    <source>
        <dbReference type="EMBL" id="SFG64907.1"/>
    </source>
</evidence>
<feature type="transmembrane region" description="Helical" evidence="1">
    <location>
        <begin position="87"/>
        <end position="110"/>
    </location>
</feature>
<dbReference type="OrthoDB" id="2966946at2"/>
<gene>
    <name evidence="2" type="ORF">SAMN02982927_02329</name>
</gene>
<keyword evidence="1" id="KW-1133">Transmembrane helix</keyword>
<feature type="transmembrane region" description="Helical" evidence="1">
    <location>
        <begin position="47"/>
        <end position="67"/>
    </location>
</feature>
<evidence type="ECO:0000256" key="1">
    <source>
        <dbReference type="SAM" id="Phobius"/>
    </source>
</evidence>
<dbReference type="Proteomes" id="UP000198752">
    <property type="component" value="Unassembled WGS sequence"/>
</dbReference>
<feature type="transmembrane region" description="Helical" evidence="1">
    <location>
        <begin position="117"/>
        <end position="146"/>
    </location>
</feature>
<dbReference type="STRING" id="269670.SAMN02982927_02329"/>
<organism evidence="2 3">
    <name type="scientific">Sporolactobacillus nakayamae</name>
    <dbReference type="NCBI Taxonomy" id="269670"/>
    <lineage>
        <taxon>Bacteria</taxon>
        <taxon>Bacillati</taxon>
        <taxon>Bacillota</taxon>
        <taxon>Bacilli</taxon>
        <taxon>Bacillales</taxon>
        <taxon>Sporolactobacillaceae</taxon>
        <taxon>Sporolactobacillus</taxon>
    </lineage>
</organism>
<reference evidence="3" key="1">
    <citation type="submission" date="2016-10" db="EMBL/GenBank/DDBJ databases">
        <authorList>
            <person name="Varghese N."/>
            <person name="Submissions S."/>
        </authorList>
    </citation>
    <scope>NUCLEOTIDE SEQUENCE [LARGE SCALE GENOMIC DNA]</scope>
    <source>
        <strain evidence="3">ATCC 700379</strain>
    </source>
</reference>
<proteinExistence type="predicted"/>
<evidence type="ECO:0000313" key="3">
    <source>
        <dbReference type="Proteomes" id="UP000198752"/>
    </source>
</evidence>
<keyword evidence="1" id="KW-0472">Membrane</keyword>
<keyword evidence="3" id="KW-1185">Reference proteome</keyword>
<sequence length="212" mass="24797">MFKRMDWPFEIKAMGYNFYVSFCPFLVFLATYFFGDQTLPDTLLHQMEFIVAPFSAWWTSFLFYGYFEEGGSNLLFSYPLKTIEHGIFRVLLFFLVYAAMIFVCSLLLAVRLYNTPFIILFFQFVSEALVYTSLSFMIIILFKLIWVPLLFLGSYVSTEYLTGGQIIPYYHVMVFQPASIHASVLPQTLINLGISLIFFLAGHYYLKYKLHV</sequence>
<name>A0A1I2TNI5_9BACL</name>
<accession>A0A1I2TNI5</accession>
<dbReference type="AlphaFoldDB" id="A0A1I2TNI5"/>
<feature type="transmembrane region" description="Helical" evidence="1">
    <location>
        <begin position="189"/>
        <end position="206"/>
    </location>
</feature>